<gene>
    <name evidence="3" type="ORF">Agabi119p4_669</name>
</gene>
<evidence type="ECO:0000313" key="3">
    <source>
        <dbReference type="EMBL" id="KAF7784504.1"/>
    </source>
</evidence>
<feature type="compositionally biased region" description="Polar residues" evidence="1">
    <location>
        <begin position="528"/>
        <end position="537"/>
    </location>
</feature>
<feature type="domain" description="PXA" evidence="2">
    <location>
        <begin position="42"/>
        <end position="221"/>
    </location>
</feature>
<evidence type="ECO:0000259" key="2">
    <source>
        <dbReference type="PROSITE" id="PS51207"/>
    </source>
</evidence>
<dbReference type="EMBL" id="JABXXO010000001">
    <property type="protein sequence ID" value="KAF7784504.1"/>
    <property type="molecule type" value="Genomic_DNA"/>
</dbReference>
<feature type="region of interest" description="Disordered" evidence="1">
    <location>
        <begin position="528"/>
        <end position="556"/>
    </location>
</feature>
<protein>
    <recommendedName>
        <fullName evidence="2">PXA domain-containing protein</fullName>
    </recommendedName>
</protein>
<dbReference type="PANTHER" id="PTHR22775:SF3">
    <property type="entry name" value="SORTING NEXIN-13"/>
    <property type="match status" value="1"/>
</dbReference>
<feature type="region of interest" description="Disordered" evidence="1">
    <location>
        <begin position="282"/>
        <end position="339"/>
    </location>
</feature>
<feature type="compositionally biased region" description="Polar residues" evidence="1">
    <location>
        <begin position="547"/>
        <end position="556"/>
    </location>
</feature>
<organism evidence="3 4">
    <name type="scientific">Agaricus bisporus var. burnettii</name>
    <dbReference type="NCBI Taxonomy" id="192524"/>
    <lineage>
        <taxon>Eukaryota</taxon>
        <taxon>Fungi</taxon>
        <taxon>Dikarya</taxon>
        <taxon>Basidiomycota</taxon>
        <taxon>Agaricomycotina</taxon>
        <taxon>Agaricomycetes</taxon>
        <taxon>Agaricomycetidae</taxon>
        <taxon>Agaricales</taxon>
        <taxon>Agaricineae</taxon>
        <taxon>Agaricaceae</taxon>
        <taxon>Agaricus</taxon>
    </lineage>
</organism>
<evidence type="ECO:0000256" key="1">
    <source>
        <dbReference type="SAM" id="MobiDB-lite"/>
    </source>
</evidence>
<sequence length="556" mass="60628">MGLGSAASANSPSRAQQSLARRFLFPNTTTDLPPLLTAQNVPPDLQAELYDVLALALRAYVNPWWTKITRYDKELLPQITHIVTTVIRALEARTLALDLPPLLFHDAPIILTQHFRDYRNAASKLSTSYATGGATSLPHLFHQLQPHIALSSDASIDLQYYRQILDHILKACLPPEDYEPEAERYIVREVILKVLVQDIIPHITQPWFIQKSILDILGSDDHDNLFQTPPASSQSPNNPFSFHTFIVIVLSALQSFSSTCLALIHLYKQAVTTIRIVNRPPSNTPVLPHSSTQDEIGSLSATPNTSSISSTSIASCPSPSVSRKAPITSPTSKSNPHQHANYSSPLLTVLSEVFLTTERLSATYLMTLLGIITAAMQPFLDKLLPHLLYTYLSPAFILNIVRLSKRTLFPNGFPAPPPPDPTPEEQAALKQRLTSWRGSGGLSHLTPFFLGNDTSTTLSAAIEPLTSQPCNVHLLVILLDRVLVGLFPELIGSPDTAVDFSLNGSMTVDPGNQGGDVDGYDANNPNYTPSHGTTVSSVPYVAHNGGISPSQRSGRS</sequence>
<feature type="compositionally biased region" description="Polar residues" evidence="1">
    <location>
        <begin position="328"/>
        <end position="339"/>
    </location>
</feature>
<accession>A0A8H7FB69</accession>
<proteinExistence type="predicted"/>
<dbReference type="Proteomes" id="UP000629468">
    <property type="component" value="Unassembled WGS sequence"/>
</dbReference>
<name>A0A8H7FB69_AGABI</name>
<dbReference type="Pfam" id="PF02194">
    <property type="entry name" value="PXA"/>
    <property type="match status" value="1"/>
</dbReference>
<dbReference type="PROSITE" id="PS51207">
    <property type="entry name" value="PXA"/>
    <property type="match status" value="1"/>
</dbReference>
<dbReference type="SMART" id="SM00313">
    <property type="entry name" value="PXA"/>
    <property type="match status" value="1"/>
</dbReference>
<dbReference type="InterPro" id="IPR003114">
    <property type="entry name" value="Phox_assoc"/>
</dbReference>
<dbReference type="GO" id="GO:0035091">
    <property type="term" value="F:phosphatidylinositol binding"/>
    <property type="evidence" value="ECO:0007669"/>
    <property type="project" value="TreeGrafter"/>
</dbReference>
<dbReference type="AlphaFoldDB" id="A0A8H7FB69"/>
<feature type="compositionally biased region" description="Polar residues" evidence="1">
    <location>
        <begin position="282"/>
        <end position="295"/>
    </location>
</feature>
<evidence type="ECO:0000313" key="4">
    <source>
        <dbReference type="Proteomes" id="UP000629468"/>
    </source>
</evidence>
<reference evidence="3 4" key="1">
    <citation type="journal article" name="Sci. Rep.">
        <title>Telomere-to-telomere assembled and centromere annotated genomes of the two main subspecies of the button mushroom Agaricus bisporus reveal especially polymorphic chromosome ends.</title>
        <authorList>
            <person name="Sonnenberg A.S.M."/>
            <person name="Sedaghat-Telgerd N."/>
            <person name="Lavrijssen B."/>
            <person name="Ohm R.A."/>
            <person name="Hendrickx P.M."/>
            <person name="Scholtmeijer K."/>
            <person name="Baars J.J.P."/>
            <person name="van Peer A."/>
        </authorList>
    </citation>
    <scope>NUCLEOTIDE SEQUENCE [LARGE SCALE GENOMIC DNA]</scope>
    <source>
        <strain evidence="3 4">H119_p4</strain>
    </source>
</reference>
<dbReference type="PANTHER" id="PTHR22775">
    <property type="entry name" value="SORTING NEXIN"/>
    <property type="match status" value="1"/>
</dbReference>
<feature type="compositionally biased region" description="Low complexity" evidence="1">
    <location>
        <begin position="298"/>
        <end position="322"/>
    </location>
</feature>
<comment type="caution">
    <text evidence="3">The sequence shown here is derived from an EMBL/GenBank/DDBJ whole genome shotgun (WGS) entry which is preliminary data.</text>
</comment>